<name>A0ABV5YC30_9ACTN</name>
<evidence type="ECO:0000259" key="1">
    <source>
        <dbReference type="Pfam" id="PF01814"/>
    </source>
</evidence>
<dbReference type="Pfam" id="PF01814">
    <property type="entry name" value="Hemerythrin"/>
    <property type="match status" value="1"/>
</dbReference>
<gene>
    <name evidence="2" type="ORF">ACFFNX_10335</name>
</gene>
<dbReference type="InterPro" id="IPR012312">
    <property type="entry name" value="Hemerythrin-like"/>
</dbReference>
<dbReference type="CDD" id="cd12108">
    <property type="entry name" value="Hr-like"/>
    <property type="match status" value="1"/>
</dbReference>
<evidence type="ECO:0000313" key="3">
    <source>
        <dbReference type="Proteomes" id="UP001589627"/>
    </source>
</evidence>
<feature type="domain" description="Hemerythrin-like" evidence="1">
    <location>
        <begin position="9"/>
        <end position="132"/>
    </location>
</feature>
<protein>
    <submittedName>
        <fullName evidence="2">Hemerythrin domain-containing protein</fullName>
    </submittedName>
</protein>
<proteinExistence type="predicted"/>
<accession>A0ABV5YC30</accession>
<comment type="caution">
    <text evidence="2">The sequence shown here is derived from an EMBL/GenBank/DDBJ whole genome shotgun (WGS) entry which is preliminary data.</text>
</comment>
<dbReference type="Proteomes" id="UP001589627">
    <property type="component" value="Unassembled WGS sequence"/>
</dbReference>
<reference evidence="2 3" key="1">
    <citation type="submission" date="2024-09" db="EMBL/GenBank/DDBJ databases">
        <authorList>
            <person name="Sun Q."/>
            <person name="Mori K."/>
        </authorList>
    </citation>
    <scope>NUCLEOTIDE SEQUENCE [LARGE SCALE GENOMIC DNA]</scope>
    <source>
        <strain evidence="2 3">TBRC 0563</strain>
    </source>
</reference>
<dbReference type="RefSeq" id="WP_378198548.1">
    <property type="nucleotide sequence ID" value="NZ_JBHLZP010000053.1"/>
</dbReference>
<keyword evidence="3" id="KW-1185">Reference proteome</keyword>
<dbReference type="Gene3D" id="1.20.120.520">
    <property type="entry name" value="nmb1532 protein domain like"/>
    <property type="match status" value="1"/>
</dbReference>
<dbReference type="EMBL" id="JBHLZP010000053">
    <property type="protein sequence ID" value="MFB9832585.1"/>
    <property type="molecule type" value="Genomic_DNA"/>
</dbReference>
<organism evidence="2 3">
    <name type="scientific">Actinoallomurus acaciae</name>
    <dbReference type="NCBI Taxonomy" id="502577"/>
    <lineage>
        <taxon>Bacteria</taxon>
        <taxon>Bacillati</taxon>
        <taxon>Actinomycetota</taxon>
        <taxon>Actinomycetes</taxon>
        <taxon>Streptosporangiales</taxon>
        <taxon>Thermomonosporaceae</taxon>
        <taxon>Actinoallomurus</taxon>
    </lineage>
</organism>
<sequence>MTDEIDFTMMYVTHDAFRRDLVRLEAAVVDGRAATREVRAGWDNFTDQLHVHHTVEDEWLWPRLTERVKDRPDALALLADMEAEHGRLDPLLEEFGGALEANAADLAARVETLTAVLDQHLEHEENEALPLIQEVMTPADWKEFGRAMARRQGVKGAAAYVPWIIDGISRDDRRRFLANLPAPVRAINRLAWTPKYRRRRLWNPTESGRLAPKAA</sequence>
<evidence type="ECO:0000313" key="2">
    <source>
        <dbReference type="EMBL" id="MFB9832585.1"/>
    </source>
</evidence>